<evidence type="ECO:0000259" key="2">
    <source>
        <dbReference type="Pfam" id="PF09832"/>
    </source>
</evidence>
<evidence type="ECO:0000313" key="4">
    <source>
        <dbReference type="Proteomes" id="UP000237921"/>
    </source>
</evidence>
<evidence type="ECO:0000313" key="3">
    <source>
        <dbReference type="EMBL" id="AVF45577.1"/>
    </source>
</evidence>
<proteinExistence type="predicted"/>
<sequence>MTIRPILKNLSISLCLSCITTSLFASPAKLSSVKELMQMSQIDYLLKESINELTPYYDQQAEQIITNITGIKTLGPKEKEAAKKLGLLLKDSSNQLISSPKTTQALQDIYLKTYTEEEVQANLKFLKTPEGQSITRKNVQIMGQISEYMMELGQQTFNDPKARDHMQEEMLKIIAPLMKDKEKEPVNYFV</sequence>
<organism evidence="3 4">
    <name type="scientific">Acinetobacter nosocomialis</name>
    <dbReference type="NCBI Taxonomy" id="106654"/>
    <lineage>
        <taxon>Bacteria</taxon>
        <taxon>Pseudomonadati</taxon>
        <taxon>Pseudomonadota</taxon>
        <taxon>Gammaproteobacteria</taxon>
        <taxon>Moraxellales</taxon>
        <taxon>Moraxellaceae</taxon>
        <taxon>Acinetobacter</taxon>
        <taxon>Acinetobacter calcoaceticus/baumannii complex</taxon>
    </lineage>
</organism>
<accession>A0A2L1VKC2</accession>
<gene>
    <name evidence="3" type="ORF">AL533_14985</name>
</gene>
<dbReference type="RefSeq" id="WP_104919102.1">
    <property type="nucleotide sequence ID" value="NZ_CP014019.1"/>
</dbReference>
<feature type="signal peptide" evidence="1">
    <location>
        <begin position="1"/>
        <end position="25"/>
    </location>
</feature>
<dbReference type="AlphaFoldDB" id="A0A2L1VKC2"/>
<dbReference type="EMBL" id="CP014019">
    <property type="protein sequence ID" value="AVF45577.1"/>
    <property type="molecule type" value="Genomic_DNA"/>
</dbReference>
<protein>
    <recommendedName>
        <fullName evidence="2">DUF2059 domain-containing protein</fullName>
    </recommendedName>
</protein>
<feature type="domain" description="DUF2059" evidence="2">
    <location>
        <begin position="104"/>
        <end position="156"/>
    </location>
</feature>
<feature type="chain" id="PRO_5014720653" description="DUF2059 domain-containing protein" evidence="1">
    <location>
        <begin position="26"/>
        <end position="190"/>
    </location>
</feature>
<reference evidence="4" key="1">
    <citation type="submission" date="2017-12" db="EMBL/GenBank/DDBJ databases">
        <title>FDA dAtabase for Regulatory Grade micrObial Sequences (FDA-ARGOS): Supporting development and validation of Infectious Disease Dx tests.</title>
        <authorList>
            <person name="Hoffmann M."/>
            <person name="Allard M."/>
            <person name="Evans P."/>
            <person name="Brown E."/>
            <person name="Tallon L."/>
            <person name="Sadzewicz L."/>
            <person name="Sengamalay N."/>
            <person name="Ott S."/>
            <person name="Godinez A."/>
            <person name="Nagaraj S."/>
            <person name="Vavikolanu K."/>
            <person name="Aluvathingal J."/>
            <person name="Nadendla S."/>
            <person name="Sichtig H."/>
        </authorList>
    </citation>
    <scope>NUCLEOTIDE SEQUENCE [LARGE SCALE GENOMIC DNA]</scope>
    <source>
        <strain evidence="4">FDAARGOS_129</strain>
    </source>
</reference>
<name>A0A2L1VKC2_ACINO</name>
<dbReference type="InterPro" id="IPR018637">
    <property type="entry name" value="DUF2059"/>
</dbReference>
<dbReference type="Pfam" id="PF09832">
    <property type="entry name" value="DUF2059"/>
    <property type="match status" value="1"/>
</dbReference>
<evidence type="ECO:0000256" key="1">
    <source>
        <dbReference type="SAM" id="SignalP"/>
    </source>
</evidence>
<keyword evidence="1" id="KW-0732">Signal</keyword>
<dbReference type="Proteomes" id="UP000237921">
    <property type="component" value="Chromosome"/>
</dbReference>